<accession>A0A7Y9UU27</accession>
<evidence type="ECO:0000256" key="2">
    <source>
        <dbReference type="SAM" id="MobiDB-lite"/>
    </source>
</evidence>
<dbReference type="SUPFAM" id="SSF51735">
    <property type="entry name" value="NAD(P)-binding Rossmann-fold domains"/>
    <property type="match status" value="2"/>
</dbReference>
<evidence type="ECO:0000313" key="5">
    <source>
        <dbReference type="EMBL" id="NYG59819.1"/>
    </source>
</evidence>
<evidence type="ECO:0000259" key="4">
    <source>
        <dbReference type="Pfam" id="PF02719"/>
    </source>
</evidence>
<feature type="transmembrane region" description="Helical" evidence="3">
    <location>
        <begin position="12"/>
        <end position="33"/>
    </location>
</feature>
<dbReference type="CDD" id="cd05237">
    <property type="entry name" value="UDP_invert_4-6DH_SDR_e"/>
    <property type="match status" value="1"/>
</dbReference>
<dbReference type="PANTHER" id="PTHR43318:SF1">
    <property type="entry name" value="POLYSACCHARIDE BIOSYNTHESIS PROTEIN EPSC-RELATED"/>
    <property type="match status" value="1"/>
</dbReference>
<keyword evidence="3" id="KW-1133">Transmembrane helix</keyword>
<dbReference type="Pfam" id="PF13727">
    <property type="entry name" value="CoA_binding_3"/>
    <property type="match status" value="1"/>
</dbReference>
<protein>
    <submittedName>
        <fullName evidence="5">FlaA1/EpsC-like NDP-sugar epimerase</fullName>
    </submittedName>
</protein>
<sequence>MSDIEANLRSHRATVLGIADSTAWIGSFLIFGLLRMGSDLGKVPWLEVVIVGFICAGLHLLIGRFVRLHEGRAALASFYEMILLGAVTMSVGGLIFVVNLFGIWVPRSLPAAAAFSTLVVASWVRAAFRWMREHDDMRTLRGSEGATPVIVIGAGEAGREIIGSMLRDPQSRWRPVAMLDDDPAKKHRRIRNVPVVGNLDALDRVASKTGATAVVVAIPSASAQTIADVSTRAAKAKIDVKVLPATTQMLTDHVGIRDLRDINLTDVLGRNQLDTDVDSIADYVKGKRILVTGAGGSIGSELCRQLYRFEPAELMMLDRDESALHAVQLSIHGRALLDSNDVVLNDIRDLDALKKIFADRRPQVVFHAAALKHLPMLEQYPAEALKTNIHGTWNVLQAAEMVDVERFVNISTDKAANPTSVLGYSKRIAERITAAHAQHSPGTYLSVRFGNVLGSRGSVLTAFAKQIAAGGPVTVTDPEVTRFFMTIEEACQLVIQAGAIGRPGEALVLDMGEPIKILDVANQLIAQSGNDVRIEFTGLRPGEKMHEELFADDEPKDVRPEHPLVSHTPVPPVYPDEIHALPDRGERELVTRAMAALCEMSPNSVAQQNARD</sequence>
<dbReference type="InterPro" id="IPR051203">
    <property type="entry name" value="Polysaccharide_Synthase-Rel"/>
</dbReference>
<gene>
    <name evidence="5" type="ORF">BJ980_002742</name>
</gene>
<comment type="caution">
    <text evidence="5">The sequence shown here is derived from an EMBL/GenBank/DDBJ whole genome shotgun (WGS) entry which is preliminary data.</text>
</comment>
<feature type="region of interest" description="Disordered" evidence="2">
    <location>
        <begin position="553"/>
        <end position="573"/>
    </location>
</feature>
<keyword evidence="3" id="KW-0812">Transmembrane</keyword>
<feature type="domain" description="Polysaccharide biosynthesis protein CapD-like" evidence="4">
    <location>
        <begin position="289"/>
        <end position="556"/>
    </location>
</feature>
<organism evidence="5 6">
    <name type="scientific">Nocardioides daedukensis</name>
    <dbReference type="NCBI Taxonomy" id="634462"/>
    <lineage>
        <taxon>Bacteria</taxon>
        <taxon>Bacillati</taxon>
        <taxon>Actinomycetota</taxon>
        <taxon>Actinomycetes</taxon>
        <taxon>Propionibacteriales</taxon>
        <taxon>Nocardioidaceae</taxon>
        <taxon>Nocardioides</taxon>
    </lineage>
</organism>
<feature type="transmembrane region" description="Helical" evidence="3">
    <location>
        <begin position="78"/>
        <end position="105"/>
    </location>
</feature>
<comment type="similarity">
    <text evidence="1">Belongs to the polysaccharide synthase family.</text>
</comment>
<evidence type="ECO:0000256" key="3">
    <source>
        <dbReference type="SAM" id="Phobius"/>
    </source>
</evidence>
<keyword evidence="6" id="KW-1185">Reference proteome</keyword>
<dbReference type="RefSeq" id="WP_179502831.1">
    <property type="nucleotide sequence ID" value="NZ_JACCAA010000001.1"/>
</dbReference>
<dbReference type="EMBL" id="JACCAA010000001">
    <property type="protein sequence ID" value="NYG59819.1"/>
    <property type="molecule type" value="Genomic_DNA"/>
</dbReference>
<reference evidence="5 6" key="1">
    <citation type="submission" date="2020-07" db="EMBL/GenBank/DDBJ databases">
        <title>Sequencing the genomes of 1000 actinobacteria strains.</title>
        <authorList>
            <person name="Klenk H.-P."/>
        </authorList>
    </citation>
    <scope>NUCLEOTIDE SEQUENCE [LARGE SCALE GENOMIC DNA]</scope>
    <source>
        <strain evidence="5 6">DSM 23819</strain>
    </source>
</reference>
<evidence type="ECO:0000256" key="1">
    <source>
        <dbReference type="ARBA" id="ARBA00007430"/>
    </source>
</evidence>
<evidence type="ECO:0000313" key="6">
    <source>
        <dbReference type="Proteomes" id="UP000540656"/>
    </source>
</evidence>
<keyword evidence="3" id="KW-0472">Membrane</keyword>
<dbReference type="AlphaFoldDB" id="A0A7Y9UU27"/>
<dbReference type="Proteomes" id="UP000540656">
    <property type="component" value="Unassembled WGS sequence"/>
</dbReference>
<feature type="transmembrane region" description="Helical" evidence="3">
    <location>
        <begin position="45"/>
        <end position="66"/>
    </location>
</feature>
<dbReference type="InterPro" id="IPR036291">
    <property type="entry name" value="NAD(P)-bd_dom_sf"/>
</dbReference>
<proteinExistence type="inferred from homology"/>
<name>A0A7Y9UU27_9ACTN</name>
<dbReference type="InterPro" id="IPR003869">
    <property type="entry name" value="Polysac_CapD-like"/>
</dbReference>
<dbReference type="Gene3D" id="3.40.50.720">
    <property type="entry name" value="NAD(P)-binding Rossmann-like Domain"/>
    <property type="match status" value="2"/>
</dbReference>
<dbReference type="Pfam" id="PF02719">
    <property type="entry name" value="Polysacc_synt_2"/>
    <property type="match status" value="1"/>
</dbReference>
<dbReference type="PANTHER" id="PTHR43318">
    <property type="entry name" value="UDP-N-ACETYLGLUCOSAMINE 4,6-DEHYDRATASE"/>
    <property type="match status" value="1"/>
</dbReference>